<accession>A0ABR2JYD9</accession>
<evidence type="ECO:0000313" key="2">
    <source>
        <dbReference type="EMBL" id="KAK8883771.1"/>
    </source>
</evidence>
<dbReference type="Proteomes" id="UP001470230">
    <property type="component" value="Unassembled WGS sequence"/>
</dbReference>
<dbReference type="InterPro" id="IPR020683">
    <property type="entry name" value="DUF3447"/>
</dbReference>
<dbReference type="InterPro" id="IPR036770">
    <property type="entry name" value="Ankyrin_rpt-contain_sf"/>
</dbReference>
<protein>
    <recommendedName>
        <fullName evidence="1">DUF3447 domain-containing protein</fullName>
    </recommendedName>
</protein>
<comment type="caution">
    <text evidence="2">The sequence shown here is derived from an EMBL/GenBank/DDBJ whole genome shotgun (WGS) entry which is preliminary data.</text>
</comment>
<evidence type="ECO:0000259" key="1">
    <source>
        <dbReference type="Pfam" id="PF11929"/>
    </source>
</evidence>
<dbReference type="PANTHER" id="PTHR24159:SF5">
    <property type="entry name" value="ANK_REP_REGION DOMAIN-CONTAINING PROTEIN"/>
    <property type="match status" value="1"/>
</dbReference>
<sequence length="524" mass="61201">MFQFHNLSTSGDSLLTDNFNVVINGREFPCVRWIAFRVSNAIKNYLRKNPNEEKYIFQIEEYGDINMIYEILCGKSIMFTSSSIPFLFQVASTLEIDSLMNELTTIQNKIDDIDYMIHDSSDLSLLISLEKLFLSLTKNNIEKVSSEIIEYSIENQLLSKYFLNSCVARPDNIEIYIELLLKVHEIQIENDMNSIIPVFSNFLITRLKKTFYYDEDKPIQQEMCFIIQNLIERGFVEGKEVIYQRTPLFFSHIMDESLFKAMRYLERQNYSEEMLQRVDANNFEEHKENIHIGKNLNDIALSIRNDDVESLQQSLIKKNFDYNGKIKNSIYERCSFVNSSIAYIEFAAFFGSIKCFKYLLLNKANKTNKLAQFAVGGGNVEIIHICEQIGCNFQDTLQIAIKYHRWEIFKWLISTNTIEYDKINEYITKCIFYTNYKSLMTLLKIGIDPSFALIESIRLNDLILTNFLINLNSVDLNVKDKKERGILQIACLSENCEIVECILNNTNIDVNLRTLHNDELRISH</sequence>
<dbReference type="Gene3D" id="1.25.40.20">
    <property type="entry name" value="Ankyrin repeat-containing domain"/>
    <property type="match status" value="1"/>
</dbReference>
<reference evidence="2 3" key="1">
    <citation type="submission" date="2024-04" db="EMBL/GenBank/DDBJ databases">
        <title>Tritrichomonas musculus Genome.</title>
        <authorList>
            <person name="Alves-Ferreira E."/>
            <person name="Grigg M."/>
            <person name="Lorenzi H."/>
            <person name="Galac M."/>
        </authorList>
    </citation>
    <scope>NUCLEOTIDE SEQUENCE [LARGE SCALE GENOMIC DNA]</scope>
    <source>
        <strain evidence="2 3">EAF2021</strain>
    </source>
</reference>
<feature type="domain" description="DUF3447" evidence="1">
    <location>
        <begin position="365"/>
        <end position="440"/>
    </location>
</feature>
<dbReference type="PANTHER" id="PTHR24159">
    <property type="match status" value="1"/>
</dbReference>
<keyword evidence="3" id="KW-1185">Reference proteome</keyword>
<proteinExistence type="predicted"/>
<dbReference type="EMBL" id="JAPFFF010000008">
    <property type="protein sequence ID" value="KAK8883771.1"/>
    <property type="molecule type" value="Genomic_DNA"/>
</dbReference>
<evidence type="ECO:0000313" key="3">
    <source>
        <dbReference type="Proteomes" id="UP001470230"/>
    </source>
</evidence>
<dbReference type="SUPFAM" id="SSF48403">
    <property type="entry name" value="Ankyrin repeat"/>
    <property type="match status" value="1"/>
</dbReference>
<dbReference type="Pfam" id="PF11929">
    <property type="entry name" value="DUF3447"/>
    <property type="match status" value="1"/>
</dbReference>
<organism evidence="2 3">
    <name type="scientific">Tritrichomonas musculus</name>
    <dbReference type="NCBI Taxonomy" id="1915356"/>
    <lineage>
        <taxon>Eukaryota</taxon>
        <taxon>Metamonada</taxon>
        <taxon>Parabasalia</taxon>
        <taxon>Tritrichomonadida</taxon>
        <taxon>Tritrichomonadidae</taxon>
        <taxon>Tritrichomonas</taxon>
    </lineage>
</organism>
<name>A0ABR2JYD9_9EUKA</name>
<gene>
    <name evidence="2" type="ORF">M9Y10_042870</name>
</gene>